<dbReference type="InterPro" id="IPR013783">
    <property type="entry name" value="Ig-like_fold"/>
</dbReference>
<comment type="caution">
    <text evidence="4">The sequence shown here is derived from an EMBL/GenBank/DDBJ whole genome shotgun (WGS) entry which is preliminary data.</text>
</comment>
<evidence type="ECO:0000256" key="1">
    <source>
        <dbReference type="ARBA" id="ARBA00022729"/>
    </source>
</evidence>
<evidence type="ECO:0000259" key="3">
    <source>
        <dbReference type="PROSITE" id="PS50835"/>
    </source>
</evidence>
<dbReference type="EMBL" id="VZRP01015565">
    <property type="protein sequence ID" value="NWV67894.1"/>
    <property type="molecule type" value="Genomic_DNA"/>
</dbReference>
<keyword evidence="2" id="KW-1015">Disulfide bond</keyword>
<accession>A0A7K6GXL3</accession>
<dbReference type="InterPro" id="IPR036179">
    <property type="entry name" value="Ig-like_dom_sf"/>
</dbReference>
<evidence type="ECO:0000313" key="4">
    <source>
        <dbReference type="EMBL" id="NWV67894.1"/>
    </source>
</evidence>
<protein>
    <submittedName>
        <fullName evidence="4">FCRLA protein</fullName>
    </submittedName>
</protein>
<dbReference type="AlphaFoldDB" id="A0A7K6GXL3"/>
<dbReference type="Pfam" id="PF13895">
    <property type="entry name" value="Ig_2"/>
    <property type="match status" value="1"/>
</dbReference>
<evidence type="ECO:0000313" key="5">
    <source>
        <dbReference type="Proteomes" id="UP000564407"/>
    </source>
</evidence>
<name>A0A7K6GXL3_9PASS</name>
<feature type="domain" description="Ig-like" evidence="3">
    <location>
        <begin position="3"/>
        <end position="69"/>
    </location>
</feature>
<dbReference type="InterPro" id="IPR007110">
    <property type="entry name" value="Ig-like_dom"/>
</dbReference>
<proteinExistence type="predicted"/>
<reference evidence="4 5" key="1">
    <citation type="submission" date="2019-09" db="EMBL/GenBank/DDBJ databases">
        <title>Bird 10,000 Genomes (B10K) Project - Family phase.</title>
        <authorList>
            <person name="Zhang G."/>
        </authorList>
    </citation>
    <scope>NUCLEOTIDE SEQUENCE [LARGE SCALE GENOMIC DNA]</scope>
    <source>
        <strain evidence="4">B10K-DU-029-44</strain>
        <tissue evidence="4">Heart</tissue>
    </source>
</reference>
<feature type="non-terminal residue" evidence="4">
    <location>
        <position position="1"/>
    </location>
</feature>
<organism evidence="4 5">
    <name type="scientific">Malurus elegans</name>
    <name type="common">Red-winged fairywren</name>
    <dbReference type="NCBI Taxonomy" id="720584"/>
    <lineage>
        <taxon>Eukaryota</taxon>
        <taxon>Metazoa</taxon>
        <taxon>Chordata</taxon>
        <taxon>Craniata</taxon>
        <taxon>Vertebrata</taxon>
        <taxon>Euteleostomi</taxon>
        <taxon>Archelosauria</taxon>
        <taxon>Archosauria</taxon>
        <taxon>Dinosauria</taxon>
        <taxon>Saurischia</taxon>
        <taxon>Theropoda</taxon>
        <taxon>Coelurosauria</taxon>
        <taxon>Aves</taxon>
        <taxon>Neognathae</taxon>
        <taxon>Neoaves</taxon>
        <taxon>Telluraves</taxon>
        <taxon>Australaves</taxon>
        <taxon>Passeriformes</taxon>
        <taxon>Meliphagoidea</taxon>
        <taxon>Maluridae</taxon>
        <taxon>Malurus</taxon>
    </lineage>
</organism>
<keyword evidence="5" id="KW-1185">Reference proteome</keyword>
<dbReference type="PANTHER" id="PTHR11481">
    <property type="entry name" value="IMMUNOGLOBULIN FC RECEPTOR"/>
    <property type="match status" value="1"/>
</dbReference>
<dbReference type="PANTHER" id="PTHR11481:SF64">
    <property type="entry name" value="FC RECEPTOR-LIKE PROTEIN 4"/>
    <property type="match status" value="1"/>
</dbReference>
<dbReference type="Gene3D" id="2.60.40.10">
    <property type="entry name" value="Immunoglobulins"/>
    <property type="match status" value="1"/>
</dbReference>
<keyword evidence="1" id="KW-0732">Signal</keyword>
<dbReference type="Proteomes" id="UP000564407">
    <property type="component" value="Unassembled WGS sequence"/>
</dbReference>
<sequence length="100" mass="11019">CPPDKLVLQVPTEELFEGDAVTLRCRTQGDKSVTGVTFYREDEEAGTPRDGTELSLSRLQLNHSGRYSCGGWLDSELSPRWEYSAPVIVTVHGEHPTAAT</sequence>
<feature type="non-terminal residue" evidence="4">
    <location>
        <position position="100"/>
    </location>
</feature>
<dbReference type="InterPro" id="IPR003599">
    <property type="entry name" value="Ig_sub"/>
</dbReference>
<dbReference type="GO" id="GO:0007166">
    <property type="term" value="P:cell surface receptor signaling pathway"/>
    <property type="evidence" value="ECO:0007669"/>
    <property type="project" value="TreeGrafter"/>
</dbReference>
<evidence type="ECO:0000256" key="2">
    <source>
        <dbReference type="ARBA" id="ARBA00023157"/>
    </source>
</evidence>
<gene>
    <name evidence="4" type="primary">Fcrla_0</name>
    <name evidence="4" type="ORF">MALELE_R15359</name>
</gene>
<dbReference type="PROSITE" id="PS50835">
    <property type="entry name" value="IG_LIKE"/>
    <property type="match status" value="1"/>
</dbReference>
<dbReference type="GO" id="GO:0004888">
    <property type="term" value="F:transmembrane signaling receptor activity"/>
    <property type="evidence" value="ECO:0007669"/>
    <property type="project" value="TreeGrafter"/>
</dbReference>
<dbReference type="GO" id="GO:0006955">
    <property type="term" value="P:immune response"/>
    <property type="evidence" value="ECO:0007669"/>
    <property type="project" value="TreeGrafter"/>
</dbReference>
<dbReference type="SMART" id="SM00409">
    <property type="entry name" value="IG"/>
    <property type="match status" value="1"/>
</dbReference>
<dbReference type="GO" id="GO:0009897">
    <property type="term" value="C:external side of plasma membrane"/>
    <property type="evidence" value="ECO:0007669"/>
    <property type="project" value="TreeGrafter"/>
</dbReference>
<dbReference type="SUPFAM" id="SSF48726">
    <property type="entry name" value="Immunoglobulin"/>
    <property type="match status" value="1"/>
</dbReference>
<dbReference type="InterPro" id="IPR050488">
    <property type="entry name" value="Ig_Fc_receptor"/>
</dbReference>